<feature type="transmembrane region" description="Helical" evidence="1">
    <location>
        <begin position="217"/>
        <end position="238"/>
    </location>
</feature>
<dbReference type="Proteomes" id="UP000183760">
    <property type="component" value="Unassembled WGS sequence"/>
</dbReference>
<evidence type="ECO:0000256" key="1">
    <source>
        <dbReference type="SAM" id="Phobius"/>
    </source>
</evidence>
<keyword evidence="5" id="KW-1185">Reference proteome</keyword>
<evidence type="ECO:0000259" key="2">
    <source>
        <dbReference type="Pfam" id="PF01757"/>
    </source>
</evidence>
<keyword evidence="1" id="KW-0472">Membrane</keyword>
<dbReference type="STRING" id="1334629.MFUL124B02_13680"/>
<evidence type="ECO:0000313" key="6">
    <source>
        <dbReference type="Proteomes" id="UP000321514"/>
    </source>
</evidence>
<feature type="transmembrane region" description="Helical" evidence="1">
    <location>
        <begin position="297"/>
        <end position="318"/>
    </location>
</feature>
<feature type="transmembrane region" description="Helical" evidence="1">
    <location>
        <begin position="258"/>
        <end position="276"/>
    </location>
</feature>
<feature type="transmembrane region" description="Helical" evidence="1">
    <location>
        <begin position="188"/>
        <end position="210"/>
    </location>
</feature>
<keyword evidence="3" id="KW-0012">Acyltransferase</keyword>
<dbReference type="OrthoDB" id="5501619at2"/>
<dbReference type="PANTHER" id="PTHR23028:SF134">
    <property type="entry name" value="PUTATIVE (AFU_ORTHOLOGUE AFUA_4G08520)-RELATED"/>
    <property type="match status" value="1"/>
</dbReference>
<dbReference type="InterPro" id="IPR002656">
    <property type="entry name" value="Acyl_transf_3_dom"/>
</dbReference>
<gene>
    <name evidence="3" type="ORF">MFU01_53730</name>
    <name evidence="4" type="ORF">SAMN05443572_11061</name>
</gene>
<dbReference type="Pfam" id="PF01757">
    <property type="entry name" value="Acyl_transf_3"/>
    <property type="match status" value="1"/>
</dbReference>
<proteinExistence type="predicted"/>
<accession>A0A511T838</accession>
<feature type="transmembrane region" description="Helical" evidence="1">
    <location>
        <begin position="83"/>
        <end position="102"/>
    </location>
</feature>
<name>A0A511T838_MYXFU</name>
<comment type="caution">
    <text evidence="3">The sequence shown here is derived from an EMBL/GenBank/DDBJ whole genome shotgun (WGS) entry which is preliminary data.</text>
</comment>
<evidence type="ECO:0000313" key="4">
    <source>
        <dbReference type="EMBL" id="SEU34479.1"/>
    </source>
</evidence>
<dbReference type="EMBL" id="FOIB01000010">
    <property type="protein sequence ID" value="SEU34479.1"/>
    <property type="molecule type" value="Genomic_DNA"/>
</dbReference>
<dbReference type="InterPro" id="IPR050879">
    <property type="entry name" value="Acyltransferase_3"/>
</dbReference>
<dbReference type="EMBL" id="BJXR01000038">
    <property type="protein sequence ID" value="GEN10336.1"/>
    <property type="molecule type" value="Genomic_DNA"/>
</dbReference>
<organism evidence="3 6">
    <name type="scientific">Myxococcus fulvus</name>
    <dbReference type="NCBI Taxonomy" id="33"/>
    <lineage>
        <taxon>Bacteria</taxon>
        <taxon>Pseudomonadati</taxon>
        <taxon>Myxococcota</taxon>
        <taxon>Myxococcia</taxon>
        <taxon>Myxococcales</taxon>
        <taxon>Cystobacterineae</taxon>
        <taxon>Myxococcaceae</taxon>
        <taxon>Myxococcus</taxon>
    </lineage>
</organism>
<keyword evidence="1" id="KW-0812">Transmembrane</keyword>
<feature type="transmembrane region" description="Helical" evidence="1">
    <location>
        <begin position="369"/>
        <end position="391"/>
    </location>
</feature>
<feature type="transmembrane region" description="Helical" evidence="1">
    <location>
        <begin position="42"/>
        <end position="60"/>
    </location>
</feature>
<reference evidence="3 6" key="2">
    <citation type="submission" date="2019-07" db="EMBL/GenBank/DDBJ databases">
        <title>Whole genome shotgun sequence of Myxococcus fulvus NBRC 100333.</title>
        <authorList>
            <person name="Hosoyama A."/>
            <person name="Uohara A."/>
            <person name="Ohji S."/>
            <person name="Ichikawa N."/>
        </authorList>
    </citation>
    <scope>NUCLEOTIDE SEQUENCE [LARGE SCALE GENOMIC DNA]</scope>
    <source>
        <strain evidence="3 6">NBRC 100333</strain>
    </source>
</reference>
<evidence type="ECO:0000313" key="5">
    <source>
        <dbReference type="Proteomes" id="UP000183760"/>
    </source>
</evidence>
<keyword evidence="3" id="KW-0808">Transferase</keyword>
<dbReference type="RefSeq" id="WP_143097365.1">
    <property type="nucleotide sequence ID" value="NZ_BJXR01000038.1"/>
</dbReference>
<dbReference type="Proteomes" id="UP000321514">
    <property type="component" value="Unassembled WGS sequence"/>
</dbReference>
<feature type="transmembrane region" description="Helical" evidence="1">
    <location>
        <begin position="123"/>
        <end position="141"/>
    </location>
</feature>
<protein>
    <submittedName>
        <fullName evidence="3 4">Acyltransferase</fullName>
    </submittedName>
</protein>
<keyword evidence="1" id="KW-1133">Transmembrane helix</keyword>
<dbReference type="AlphaFoldDB" id="A0A511T838"/>
<dbReference type="PANTHER" id="PTHR23028">
    <property type="entry name" value="ACETYLTRANSFERASE"/>
    <property type="match status" value="1"/>
</dbReference>
<dbReference type="GO" id="GO:0016747">
    <property type="term" value="F:acyltransferase activity, transferring groups other than amino-acyl groups"/>
    <property type="evidence" value="ECO:0007669"/>
    <property type="project" value="InterPro"/>
</dbReference>
<reference evidence="4 5" key="1">
    <citation type="submission" date="2016-10" db="EMBL/GenBank/DDBJ databases">
        <authorList>
            <person name="Varghese N."/>
            <person name="Submissions S."/>
        </authorList>
    </citation>
    <scope>NUCLEOTIDE SEQUENCE [LARGE SCALE GENOMIC DNA]</scope>
    <source>
        <strain evidence="4 5">DSM 16525</strain>
    </source>
</reference>
<feature type="transmembrane region" description="Helical" evidence="1">
    <location>
        <begin position="338"/>
        <end position="357"/>
    </location>
</feature>
<feature type="domain" description="Acyltransferase 3" evidence="2">
    <location>
        <begin position="35"/>
        <end position="387"/>
    </location>
</feature>
<sequence length="415" mass="45780">MASSSLPSIAVSAAPDVLDTPRSEAPVVAPGKTLSLEGLRGLAAFTVVLSHFFYAFFPYLQTGDEALRKGAWESLAFHSPLRVLYNGNFSVAVFFVMSGYVLTRKFFKDPDVGSLQEAAVKRYVRLMPPVLVSVLLCYALMKLSLFPVARTDLGDFLGNAYQHSPSLVDALKEGLYRALLVGDSSYNYILWTLRAEFLGSLVLFAFLALFGRFRHSGWMAVLASVALLLIHPSDGLFYSLFLAGAYMHRWPDLGARPVLLVLALLGGLYLGGYHWYSEPYLWMVRLAHACEAQGLRLEWPVAFPALGAVPVVWAIVRTNPVSRALSSRPLVWLGDKSFSMYLLHSVLLSSVGVYVYLTLPATLAYSTRAVLAMLTVTLTTFLASALFARFVDMPTIRLSTWLGKALRDTEGRRPS</sequence>
<evidence type="ECO:0000313" key="3">
    <source>
        <dbReference type="EMBL" id="GEN10336.1"/>
    </source>
</evidence>